<proteinExistence type="predicted"/>
<dbReference type="Proteomes" id="UP001159363">
    <property type="component" value="Chromosome 6"/>
</dbReference>
<gene>
    <name evidence="1" type="ORF">PR048_019331</name>
</gene>
<accession>A0ABQ9H366</accession>
<sequence>MYPVESGDKQLTGVGKLFAPETGKFGGRWSVVTQRLVGGDGSRVHNLLVAYTYSVNTRRHTIALPAARATQAQVALPNDVRKVGSDLGWTILWMYCAESPLRSAGVRVVDTGDGDRWSPWHRVWQPDMETTPRGGVESTQPPYWTVGRGSSWGYWLSGFEPRPGPGPLLENLSVSSRLIHATATSATGRADNGTPVMKLRWNASMAGSGKLLRPLFRPTWRLPEGARRSVITATRPAPPRPAVALSGARPCWCRVQATRLRAPQRTGFDSPRGQTSTFACGKCGHFRWLVGVAVDEWLDCSPPTMANWIQSPAGSLPDFSHMGIAPGDATGRRVFSGISCFPHPCIPALLHSYLIGSQDLVKGEVKFDDGVETTPLTAAKIPQLRWLVGFSPPPPSSQTVAMCLGFCSPYFTLQWQNNINMGEGGEPLGASPTTTFLTFVDQQETFHLPGRVVCDGPCPSVSHDGERLVKEERQLKSCRRVANEQLTDAHRIVESSFLRIESGKFSTSLTTAPRHAVNNRVRSRQLFSAYRARNTKGWPLKIKMAEETGVRRRKPTCLQQHVIFLHWNYQSLCSTPYRTYRMLV</sequence>
<evidence type="ECO:0000313" key="2">
    <source>
        <dbReference type="Proteomes" id="UP001159363"/>
    </source>
</evidence>
<dbReference type="EMBL" id="JARBHB010000007">
    <property type="protein sequence ID" value="KAJ8878745.1"/>
    <property type="molecule type" value="Genomic_DNA"/>
</dbReference>
<keyword evidence="2" id="KW-1185">Reference proteome</keyword>
<name>A0ABQ9H366_9NEOP</name>
<comment type="caution">
    <text evidence="1">The sequence shown here is derived from an EMBL/GenBank/DDBJ whole genome shotgun (WGS) entry which is preliminary data.</text>
</comment>
<organism evidence="1 2">
    <name type="scientific">Dryococelus australis</name>
    <dbReference type="NCBI Taxonomy" id="614101"/>
    <lineage>
        <taxon>Eukaryota</taxon>
        <taxon>Metazoa</taxon>
        <taxon>Ecdysozoa</taxon>
        <taxon>Arthropoda</taxon>
        <taxon>Hexapoda</taxon>
        <taxon>Insecta</taxon>
        <taxon>Pterygota</taxon>
        <taxon>Neoptera</taxon>
        <taxon>Polyneoptera</taxon>
        <taxon>Phasmatodea</taxon>
        <taxon>Verophasmatodea</taxon>
        <taxon>Anareolatae</taxon>
        <taxon>Phasmatidae</taxon>
        <taxon>Eurycanthinae</taxon>
        <taxon>Dryococelus</taxon>
    </lineage>
</organism>
<evidence type="ECO:0000313" key="1">
    <source>
        <dbReference type="EMBL" id="KAJ8878745.1"/>
    </source>
</evidence>
<reference evidence="1 2" key="1">
    <citation type="submission" date="2023-02" db="EMBL/GenBank/DDBJ databases">
        <title>LHISI_Scaffold_Assembly.</title>
        <authorList>
            <person name="Stuart O.P."/>
            <person name="Cleave R."/>
            <person name="Magrath M.J.L."/>
            <person name="Mikheyev A.S."/>
        </authorList>
    </citation>
    <scope>NUCLEOTIDE SEQUENCE [LARGE SCALE GENOMIC DNA]</scope>
    <source>
        <strain evidence="1">Daus_M_001</strain>
        <tissue evidence="1">Leg muscle</tissue>
    </source>
</reference>
<protein>
    <submittedName>
        <fullName evidence="1">Uncharacterized protein</fullName>
    </submittedName>
</protein>